<dbReference type="SUPFAM" id="SSF53850">
    <property type="entry name" value="Periplasmic binding protein-like II"/>
    <property type="match status" value="1"/>
</dbReference>
<dbReference type="HOGENOM" id="CLU_039613_37_0_6"/>
<protein>
    <submittedName>
        <fullName evidence="6">Transcriptional regulator, LysR family</fullName>
    </submittedName>
</protein>
<dbReference type="AlphaFoldDB" id="Q1QZK3"/>
<keyword evidence="2" id="KW-0805">Transcription regulation</keyword>
<dbReference type="PRINTS" id="PR00039">
    <property type="entry name" value="HTHLYSR"/>
</dbReference>
<gene>
    <name evidence="6" type="ordered locus">Csal_0747</name>
</gene>
<dbReference type="GO" id="GO:0006351">
    <property type="term" value="P:DNA-templated transcription"/>
    <property type="evidence" value="ECO:0007669"/>
    <property type="project" value="TreeGrafter"/>
</dbReference>
<evidence type="ECO:0000259" key="5">
    <source>
        <dbReference type="PROSITE" id="PS50931"/>
    </source>
</evidence>
<dbReference type="RefSeq" id="WP_011506051.1">
    <property type="nucleotide sequence ID" value="NC_007963.1"/>
</dbReference>
<dbReference type="Gene3D" id="1.10.10.10">
    <property type="entry name" value="Winged helix-like DNA-binding domain superfamily/Winged helix DNA-binding domain"/>
    <property type="match status" value="1"/>
</dbReference>
<dbReference type="KEGG" id="csa:Csal_0747"/>
<evidence type="ECO:0000313" key="6">
    <source>
        <dbReference type="EMBL" id="ABE58105.1"/>
    </source>
</evidence>
<proteinExistence type="inferred from homology"/>
<evidence type="ECO:0000256" key="1">
    <source>
        <dbReference type="ARBA" id="ARBA00009437"/>
    </source>
</evidence>
<dbReference type="Gene3D" id="3.40.190.10">
    <property type="entry name" value="Periplasmic binding protein-like II"/>
    <property type="match status" value="2"/>
</dbReference>
<evidence type="ECO:0000256" key="2">
    <source>
        <dbReference type="ARBA" id="ARBA00023015"/>
    </source>
</evidence>
<dbReference type="InterPro" id="IPR058163">
    <property type="entry name" value="LysR-type_TF_proteobact-type"/>
</dbReference>
<dbReference type="PANTHER" id="PTHR30537">
    <property type="entry name" value="HTH-TYPE TRANSCRIPTIONAL REGULATOR"/>
    <property type="match status" value="1"/>
</dbReference>
<dbReference type="eggNOG" id="COG0583">
    <property type="taxonomic scope" value="Bacteria"/>
</dbReference>
<feature type="domain" description="HTH lysR-type" evidence="5">
    <location>
        <begin position="1"/>
        <end position="59"/>
    </location>
</feature>
<dbReference type="FunFam" id="1.10.10.10:FF:000001">
    <property type="entry name" value="LysR family transcriptional regulator"/>
    <property type="match status" value="1"/>
</dbReference>
<dbReference type="PANTHER" id="PTHR30537:SF79">
    <property type="entry name" value="TRANSCRIPTIONAL REGULATOR-RELATED"/>
    <property type="match status" value="1"/>
</dbReference>
<dbReference type="OrthoDB" id="6787458at2"/>
<dbReference type="Pfam" id="PF03466">
    <property type="entry name" value="LysR_substrate"/>
    <property type="match status" value="1"/>
</dbReference>
<dbReference type="GO" id="GO:0043565">
    <property type="term" value="F:sequence-specific DNA binding"/>
    <property type="evidence" value="ECO:0007669"/>
    <property type="project" value="TreeGrafter"/>
</dbReference>
<keyword evidence="4" id="KW-0804">Transcription</keyword>
<reference evidence="6 7" key="1">
    <citation type="journal article" date="2011" name="Stand. Genomic Sci.">
        <title>Complete genome sequence of the halophilic and highly halotolerant Chromohalobacter salexigens type strain (1H11(T)).</title>
        <authorList>
            <person name="Copeland A."/>
            <person name="O'Connor K."/>
            <person name="Lucas S."/>
            <person name="Lapidus A."/>
            <person name="Berry K.W."/>
            <person name="Detter J.C."/>
            <person name="Del Rio T.G."/>
            <person name="Hammon N."/>
            <person name="Dalin E."/>
            <person name="Tice H."/>
            <person name="Pitluck S."/>
            <person name="Bruce D."/>
            <person name="Goodwin L."/>
            <person name="Han C."/>
            <person name="Tapia R."/>
            <person name="Saunders E."/>
            <person name="Schmutz J."/>
            <person name="Brettin T."/>
            <person name="Larimer F."/>
            <person name="Land M."/>
            <person name="Hauser L."/>
            <person name="Vargas C."/>
            <person name="Nieto J.J."/>
            <person name="Kyrpides N.C."/>
            <person name="Ivanova N."/>
            <person name="Goker M."/>
            <person name="Klenk H.P."/>
            <person name="Csonka L.N."/>
            <person name="Woyke T."/>
        </authorList>
    </citation>
    <scope>NUCLEOTIDE SEQUENCE [LARGE SCALE GENOMIC DNA]</scope>
    <source>
        <strain evidence="7">ATCC BAA-138 / DSM 3043 / CIP 106854 / NCIMB 13768 / 1H11</strain>
    </source>
</reference>
<dbReference type="Pfam" id="PF00126">
    <property type="entry name" value="HTH_1"/>
    <property type="match status" value="1"/>
</dbReference>
<dbReference type="PROSITE" id="PS50931">
    <property type="entry name" value="HTH_LYSR"/>
    <property type="match status" value="1"/>
</dbReference>
<name>Q1QZK3_CHRI1</name>
<keyword evidence="7" id="KW-1185">Reference proteome</keyword>
<comment type="similarity">
    <text evidence="1">Belongs to the LysR transcriptional regulatory family.</text>
</comment>
<dbReference type="InterPro" id="IPR000847">
    <property type="entry name" value="LysR_HTH_N"/>
</dbReference>
<dbReference type="InterPro" id="IPR036388">
    <property type="entry name" value="WH-like_DNA-bd_sf"/>
</dbReference>
<dbReference type="InterPro" id="IPR036390">
    <property type="entry name" value="WH_DNA-bd_sf"/>
</dbReference>
<dbReference type="STRING" id="290398.Csal_0747"/>
<dbReference type="SUPFAM" id="SSF46785">
    <property type="entry name" value="Winged helix' DNA-binding domain"/>
    <property type="match status" value="1"/>
</dbReference>
<evidence type="ECO:0000256" key="3">
    <source>
        <dbReference type="ARBA" id="ARBA00023125"/>
    </source>
</evidence>
<dbReference type="DNASU" id="4027445"/>
<dbReference type="GeneID" id="95333497"/>
<dbReference type="GO" id="GO:0003700">
    <property type="term" value="F:DNA-binding transcription factor activity"/>
    <property type="evidence" value="ECO:0007669"/>
    <property type="project" value="InterPro"/>
</dbReference>
<sequence>MKEIVHLQSFLAVARTGSLTLAAEELHVTPSAVSHRLRQLEQRLGAKLLRRTPHGMALTGEGQRFKDRISDPIEAIEMALRPETGQEGPLTVSVMPWFASSWLMPRLKRFQLRCPDARIRIETSSQLSDLAHGHVTAALRFGRGDWPDIEVEPLFDEWVIPVASPDVVAQMGSNAQDPARWPRLPDPDDLWSSWFGDEVMGEAMRSSIELHDTSSLTEAAVNGMGVVLGRYTHVAPWLERGDLVTLASQWIRMPKRHYLVRSRHRPMHSCFPHFRRWLHDEVKKYQTSASSEFY</sequence>
<accession>Q1QZK3</accession>
<evidence type="ECO:0000256" key="4">
    <source>
        <dbReference type="ARBA" id="ARBA00023163"/>
    </source>
</evidence>
<dbReference type="EMBL" id="CP000285">
    <property type="protein sequence ID" value="ABE58105.1"/>
    <property type="molecule type" value="Genomic_DNA"/>
</dbReference>
<organism evidence="6 7">
    <name type="scientific">Chromohalobacter israelensis (strain ATCC BAA-138 / DSM 3043 / CIP 106854 / NCIMB 13768 / 1H11)</name>
    <name type="common">Chromohalobacter salexigens</name>
    <dbReference type="NCBI Taxonomy" id="290398"/>
    <lineage>
        <taxon>Bacteria</taxon>
        <taxon>Pseudomonadati</taxon>
        <taxon>Pseudomonadota</taxon>
        <taxon>Gammaproteobacteria</taxon>
        <taxon>Oceanospirillales</taxon>
        <taxon>Halomonadaceae</taxon>
        <taxon>Chromohalobacter</taxon>
    </lineage>
</organism>
<dbReference type="CDD" id="cd08432">
    <property type="entry name" value="PBP2_GcdR_TrpI_HvrB_AmpR_like"/>
    <property type="match status" value="1"/>
</dbReference>
<dbReference type="InterPro" id="IPR005119">
    <property type="entry name" value="LysR_subst-bd"/>
</dbReference>
<evidence type="ECO:0000313" key="7">
    <source>
        <dbReference type="Proteomes" id="UP000000239"/>
    </source>
</evidence>
<dbReference type="Proteomes" id="UP000000239">
    <property type="component" value="Chromosome"/>
</dbReference>
<keyword evidence="3" id="KW-0238">DNA-binding</keyword>